<dbReference type="EMBL" id="KU686206">
    <property type="protein sequence ID" value="AOV60666.1"/>
    <property type="molecule type" value="Genomic_DNA"/>
</dbReference>
<sequence length="52" mass="6031">MNNDQRIRSNLAAFGENYTPPFNWSQSENFGQGACLTAKQVEKRRRRALWTA</sequence>
<name>A0A1D8KNK7_9CAUD</name>
<reference evidence="4 5" key="1">
    <citation type="journal article" date="2016" name="Virology">
        <title>The genomic content and context of auxiliary metabolic genes in marine cyanomyoviruses.</title>
        <authorList>
            <person name="Crummett L.T."/>
            <person name="Puxty R.J."/>
            <person name="Weihe C."/>
            <person name="Marston M.F."/>
            <person name="Martiny J.B."/>
        </authorList>
    </citation>
    <scope>NUCLEOTIDE SEQUENCE [LARGE SCALE GENOMIC DNA]</scope>
    <source>
        <strain evidence="1">0808SB05</strain>
        <strain evidence="2">0908SB82</strain>
        <strain evidence="3">1109NB16</strain>
    </source>
</reference>
<evidence type="ECO:0000313" key="1">
    <source>
        <dbReference type="EMBL" id="AOV60210.1"/>
    </source>
</evidence>
<dbReference type="Proteomes" id="UP000241903">
    <property type="component" value="Segment"/>
</dbReference>
<evidence type="ECO:0000313" key="4">
    <source>
        <dbReference type="Proteomes" id="UP000202784"/>
    </source>
</evidence>
<evidence type="ECO:0000313" key="5">
    <source>
        <dbReference type="Proteomes" id="UP000240393"/>
    </source>
</evidence>
<dbReference type="EMBL" id="KU686204">
    <property type="protein sequence ID" value="AOV60210.1"/>
    <property type="molecule type" value="Genomic_DNA"/>
</dbReference>
<keyword evidence="4" id="KW-1185">Reference proteome</keyword>
<proteinExistence type="predicted"/>
<evidence type="ECO:0000313" key="2">
    <source>
        <dbReference type="EMBL" id="AOV60437.1"/>
    </source>
</evidence>
<evidence type="ECO:0000313" key="3">
    <source>
        <dbReference type="EMBL" id="AOV60666.1"/>
    </source>
</evidence>
<organism evidence="1 5">
    <name type="scientific">Synechococcus phage S-CAM9</name>
    <dbReference type="NCBI Taxonomy" id="1883369"/>
    <lineage>
        <taxon>Viruses</taxon>
        <taxon>Duplodnaviria</taxon>
        <taxon>Heunggongvirae</taxon>
        <taxon>Uroviricota</taxon>
        <taxon>Caudoviricetes</taxon>
        <taxon>Pantevenvirales</taxon>
        <taxon>Kyanoviridae</taxon>
        <taxon>Kanaloavirus</taxon>
        <taxon>Kanaloavirus scam9</taxon>
    </lineage>
</organism>
<dbReference type="RefSeq" id="YP_009322498.1">
    <property type="nucleotide sequence ID" value="NC_031922.1"/>
</dbReference>
<dbReference type="Proteomes" id="UP000240393">
    <property type="component" value="Segment"/>
</dbReference>
<protein>
    <submittedName>
        <fullName evidence="1">Uncharacterized protein</fullName>
    </submittedName>
</protein>
<gene>
    <name evidence="3" type="ORF">N161109_063</name>
    <name evidence="1" type="ORF">S050808_063</name>
    <name evidence="2" type="ORF">S820908_062</name>
</gene>
<accession>A0A1D8KNK7</accession>
<dbReference type="KEGG" id="vg:30307647"/>
<dbReference type="Proteomes" id="UP000202784">
    <property type="component" value="Segment"/>
</dbReference>
<dbReference type="GeneID" id="30307647"/>
<dbReference type="EMBL" id="KU686205">
    <property type="protein sequence ID" value="AOV60437.1"/>
    <property type="molecule type" value="Genomic_DNA"/>
</dbReference>